<dbReference type="InterPro" id="IPR027450">
    <property type="entry name" value="AlkB-like"/>
</dbReference>
<dbReference type="GO" id="GO:0005640">
    <property type="term" value="C:nuclear outer membrane"/>
    <property type="evidence" value="ECO:0007669"/>
    <property type="project" value="UniProtKB-SubCell"/>
</dbReference>
<keyword evidence="5" id="KW-0963">Cytoplasm</keyword>
<dbReference type="GO" id="GO:0046872">
    <property type="term" value="F:metal ion binding"/>
    <property type="evidence" value="ECO:0007669"/>
    <property type="project" value="UniProtKB-KW"/>
</dbReference>
<evidence type="ECO:0000256" key="9">
    <source>
        <dbReference type="ARBA" id="ARBA00022989"/>
    </source>
</evidence>
<evidence type="ECO:0000256" key="12">
    <source>
        <dbReference type="ARBA" id="ARBA00023136"/>
    </source>
</evidence>
<dbReference type="InterPro" id="IPR037151">
    <property type="entry name" value="AlkB-like_sf"/>
</dbReference>
<dbReference type="PROSITE" id="PS51049">
    <property type="entry name" value="KASH"/>
    <property type="match status" value="1"/>
</dbReference>
<evidence type="ECO:0000256" key="1">
    <source>
        <dbReference type="ARBA" id="ARBA00001954"/>
    </source>
</evidence>
<organism evidence="25 26">
    <name type="scientific">Eschrichtius robustus</name>
    <name type="common">California gray whale</name>
    <name type="synonym">Eschrichtius gibbosus</name>
    <dbReference type="NCBI Taxonomy" id="9764"/>
    <lineage>
        <taxon>Eukaryota</taxon>
        <taxon>Metazoa</taxon>
        <taxon>Chordata</taxon>
        <taxon>Craniata</taxon>
        <taxon>Vertebrata</taxon>
        <taxon>Euteleostomi</taxon>
        <taxon>Mammalia</taxon>
        <taxon>Eutheria</taxon>
        <taxon>Laurasiatheria</taxon>
        <taxon>Artiodactyla</taxon>
        <taxon>Whippomorpha</taxon>
        <taxon>Cetacea</taxon>
        <taxon>Mysticeti</taxon>
        <taxon>Eschrichtiidae</taxon>
        <taxon>Eschrichtius</taxon>
    </lineage>
</organism>
<evidence type="ECO:0000256" key="11">
    <source>
        <dbReference type="ARBA" id="ARBA00023004"/>
    </source>
</evidence>
<keyword evidence="10" id="KW-0560">Oxidoreductase</keyword>
<evidence type="ECO:0000256" key="15">
    <source>
        <dbReference type="ARBA" id="ARBA00062558"/>
    </source>
</evidence>
<evidence type="ECO:0000256" key="22">
    <source>
        <dbReference type="SAM" id="Phobius"/>
    </source>
</evidence>
<dbReference type="FunFam" id="2.60.120.590:FF:000007">
    <property type="entry name" value="Alpha-ketoglutarate-dependent dioxygenase alkB homolog 6"/>
    <property type="match status" value="1"/>
</dbReference>
<dbReference type="PANTHER" id="PTHR21640">
    <property type="match status" value="1"/>
</dbReference>
<proteinExistence type="inferred from homology"/>
<keyword evidence="11" id="KW-0408">Iron</keyword>
<comment type="similarity">
    <text evidence="3">Belongs to the alkB family.</text>
</comment>
<protein>
    <recommendedName>
        <fullName evidence="18">Probable RNA/DNA demethylase ALKBH6</fullName>
    </recommendedName>
    <alternativeName>
        <fullName evidence="16">Alkylated DNA repair protein alkB homolog 6</fullName>
    </alternativeName>
    <alternativeName>
        <fullName evidence="19">Alpha-ketoglutarate-dependent dioxygenase alkB homolog 6</fullName>
    </alternativeName>
</protein>
<dbReference type="InterPro" id="IPR005123">
    <property type="entry name" value="Oxoglu/Fe-dep_dioxygenase_dom"/>
</dbReference>
<feature type="region of interest" description="Disordered" evidence="21">
    <location>
        <begin position="146"/>
        <end position="170"/>
    </location>
</feature>
<comment type="function">
    <text evidence="17">Probable Fe(2+)/2-oxoglutarate-dependent dioxygenase involved in oxidative demethylation of nucleic acids. Binds nucleic acids with a preference for ssDNA or ssRNA to other types of DNAs. May play a role in nucleic acid damage repair.</text>
</comment>
<feature type="topological domain" description="Cytoplasmic" evidence="20">
    <location>
        <begin position="1"/>
        <end position="578"/>
    </location>
</feature>
<keyword evidence="9 22" id="KW-1133">Transmembrane helix</keyword>
<evidence type="ECO:0000256" key="20">
    <source>
        <dbReference type="PROSITE-ProRule" id="PRU00385"/>
    </source>
</evidence>
<accession>A0AB34HKD1</accession>
<keyword evidence="7" id="KW-0479">Metal-binding</keyword>
<keyword evidence="12 20" id="KW-0472">Membrane</keyword>
<evidence type="ECO:0000256" key="18">
    <source>
        <dbReference type="ARBA" id="ARBA00093626"/>
    </source>
</evidence>
<evidence type="ECO:0000256" key="16">
    <source>
        <dbReference type="ARBA" id="ARBA00077994"/>
    </source>
</evidence>
<evidence type="ECO:0000256" key="14">
    <source>
        <dbReference type="ARBA" id="ARBA00046312"/>
    </source>
</evidence>
<dbReference type="SMART" id="SM01249">
    <property type="entry name" value="KASH"/>
    <property type="match status" value="1"/>
</dbReference>
<evidence type="ECO:0000256" key="6">
    <source>
        <dbReference type="ARBA" id="ARBA00022692"/>
    </source>
</evidence>
<dbReference type="PROSITE" id="PS51471">
    <property type="entry name" value="FE2OG_OXY"/>
    <property type="match status" value="1"/>
</dbReference>
<dbReference type="GO" id="GO:0005737">
    <property type="term" value="C:cytoplasm"/>
    <property type="evidence" value="ECO:0007669"/>
    <property type="project" value="UniProtKB-SubCell"/>
</dbReference>
<dbReference type="PANTHER" id="PTHR21640:SF1">
    <property type="entry name" value="NESPRIN-4"/>
    <property type="match status" value="1"/>
</dbReference>
<feature type="transmembrane region" description="Helical" evidence="22">
    <location>
        <begin position="579"/>
        <end position="599"/>
    </location>
</feature>
<comment type="caution">
    <text evidence="25">The sequence shown here is derived from an EMBL/GenBank/DDBJ whole genome shotgun (WGS) entry which is preliminary data.</text>
</comment>
<evidence type="ECO:0000256" key="4">
    <source>
        <dbReference type="ARBA" id="ARBA00008619"/>
    </source>
</evidence>
<reference evidence="25 26" key="1">
    <citation type="submission" date="2022-11" db="EMBL/GenBank/DDBJ databases">
        <title>Whole genome sequence of Eschrichtius robustus ER-17-0199.</title>
        <authorList>
            <person name="Bruniche-Olsen A."/>
            <person name="Black A.N."/>
            <person name="Fields C.J."/>
            <person name="Walden K."/>
            <person name="Dewoody J.A."/>
        </authorList>
    </citation>
    <scope>NUCLEOTIDE SEQUENCE [LARGE SCALE GENOMIC DNA]</scope>
    <source>
        <strain evidence="25">ER-17-0199</strain>
        <tissue evidence="25">Blubber</tissue>
    </source>
</reference>
<evidence type="ECO:0000256" key="7">
    <source>
        <dbReference type="ARBA" id="ARBA00022723"/>
    </source>
</evidence>
<evidence type="ECO:0000256" key="8">
    <source>
        <dbReference type="ARBA" id="ARBA00022964"/>
    </source>
</evidence>
<evidence type="ECO:0000256" key="5">
    <source>
        <dbReference type="ARBA" id="ARBA00022490"/>
    </source>
</evidence>
<evidence type="ECO:0000256" key="10">
    <source>
        <dbReference type="ARBA" id="ARBA00023002"/>
    </source>
</evidence>
<feature type="region of interest" description="Disordered" evidence="21">
    <location>
        <begin position="292"/>
        <end position="344"/>
    </location>
</feature>
<dbReference type="SUPFAM" id="SSF51197">
    <property type="entry name" value="Clavaminate synthase-like"/>
    <property type="match status" value="1"/>
</dbReference>
<dbReference type="Gene3D" id="2.60.120.590">
    <property type="entry name" value="Alpha-ketoglutarate-dependent dioxygenase AlkB-like"/>
    <property type="match status" value="1"/>
</dbReference>
<comment type="cofactor">
    <cofactor evidence="1">
        <name>Fe(2+)</name>
        <dbReference type="ChEBI" id="CHEBI:29033"/>
    </cofactor>
</comment>
<feature type="domain" description="KASH" evidence="23">
    <location>
        <begin position="570"/>
        <end position="624"/>
    </location>
</feature>
<sequence length="624" mass="68192">MTGYTDLMSMEDQDARVPALEPFRVEQAPPVIYYVPDFISKEEEEYLLRQVFNAPKPKWTQLSGRKLQNWGGLPHPRGMVPERLPPWLQRYVDKVSDLSLFGGLPANHVLVNQYLPGEGIMPHEDGPLYYPTVSTISLGSHTMLDFYEPRQPEDDDPTEQPRPPPRPATSLLLEPRSLLVLRGTAYTRLLHGIAAASVDALDAASLPRNAAACPSAQAGARLVRGTRVSLTIRRVPRVLRAGLLLSKLPNMALPPRLGPTPPSEPFSHPPGAPRELNASGCTICSASGEERIRSEQAQKLGQDSLDPPEPFQGGPRGTESAAGLPRLPTPPSHEDSAGAKHRERPISGREVLEAEQDSLHLCLLGLGLRLQDLEQGLGPWASAQSRMVQLQALQADLHGAAERLDALLVFGEGLAQRSEPQARASLEQVLRAFRAHRDSIFRQLWRLQAQLVSYSLVFEEASTLEQDLEVEGDSDGTGPELEWDPAGDVGGLGPLGQRTTWTPGTPCELCGRRGPQGRGQSLEDMLMSGLSHRKHITGHRRRSLLRKSQDKMRQVSPNVQDVMLEVDPGAPTPASRRPLTFLLLLLFLLLVGATLLLPMSGGSCCSPARTPHLVLSYVNGPPPV</sequence>
<evidence type="ECO:0000256" key="2">
    <source>
        <dbReference type="ARBA" id="ARBA00004496"/>
    </source>
</evidence>
<comment type="subunit">
    <text evidence="15">Interacts with VCPKMT.</text>
</comment>
<dbReference type="GO" id="GO:0034993">
    <property type="term" value="C:meiotic nuclear membrane microtubule tethering complex"/>
    <property type="evidence" value="ECO:0007669"/>
    <property type="project" value="InterPro"/>
</dbReference>
<evidence type="ECO:0000256" key="17">
    <source>
        <dbReference type="ARBA" id="ARBA00093418"/>
    </source>
</evidence>
<name>A0AB34HKD1_ESCRO</name>
<evidence type="ECO:0000259" key="23">
    <source>
        <dbReference type="PROSITE" id="PS51049"/>
    </source>
</evidence>
<dbReference type="GO" id="GO:0045198">
    <property type="term" value="P:establishment of epithelial cell apical/basal polarity"/>
    <property type="evidence" value="ECO:0007669"/>
    <property type="project" value="TreeGrafter"/>
</dbReference>
<dbReference type="InterPro" id="IPR030268">
    <property type="entry name" value="SYNE4"/>
</dbReference>
<evidence type="ECO:0000313" key="26">
    <source>
        <dbReference type="Proteomes" id="UP001159641"/>
    </source>
</evidence>
<comment type="subcellular location">
    <subcellularLocation>
        <location evidence="2">Cytoplasm</location>
    </subcellularLocation>
    <subcellularLocation>
        <location evidence="14">Nucleus outer membrane</location>
        <topology evidence="14">Single-pass type IV membrane protein</topology>
    </subcellularLocation>
</comment>
<feature type="domain" description="Fe2OG dioxygenase" evidence="24">
    <location>
        <begin position="105"/>
        <end position="236"/>
    </location>
</feature>
<keyword evidence="26" id="KW-1185">Reference proteome</keyword>
<gene>
    <name evidence="25" type="ORF">J1605_004256</name>
</gene>
<evidence type="ECO:0000256" key="19">
    <source>
        <dbReference type="ARBA" id="ARBA00093669"/>
    </source>
</evidence>
<dbReference type="Proteomes" id="UP001159641">
    <property type="component" value="Unassembled WGS sequence"/>
</dbReference>
<dbReference type="Pfam" id="PF10541">
    <property type="entry name" value="KASH"/>
    <property type="match status" value="1"/>
</dbReference>
<dbReference type="InterPro" id="IPR012315">
    <property type="entry name" value="KASH"/>
</dbReference>
<dbReference type="GO" id="GO:0051213">
    <property type="term" value="F:dioxygenase activity"/>
    <property type="evidence" value="ECO:0007669"/>
    <property type="project" value="UniProtKB-KW"/>
</dbReference>
<comment type="similarity">
    <text evidence="4">Belongs to the nesprin family.</text>
</comment>
<evidence type="ECO:0000313" key="25">
    <source>
        <dbReference type="EMBL" id="KAJ8791451.1"/>
    </source>
</evidence>
<dbReference type="AlphaFoldDB" id="A0AB34HKD1"/>
<feature type="topological domain" description="Perinuclear space" evidence="20">
    <location>
        <begin position="600"/>
        <end position="624"/>
    </location>
</feature>
<feature type="compositionally biased region" description="Basic and acidic residues" evidence="21">
    <location>
        <begin position="332"/>
        <end position="344"/>
    </location>
</feature>
<feature type="compositionally biased region" description="Pro residues" evidence="21">
    <location>
        <begin position="256"/>
        <end position="272"/>
    </location>
</feature>
<evidence type="ECO:0000256" key="13">
    <source>
        <dbReference type="ARBA" id="ARBA00023242"/>
    </source>
</evidence>
<feature type="region of interest" description="Disordered" evidence="21">
    <location>
        <begin position="250"/>
        <end position="279"/>
    </location>
</feature>
<evidence type="ECO:0000256" key="3">
    <source>
        <dbReference type="ARBA" id="ARBA00007879"/>
    </source>
</evidence>
<dbReference type="EMBL" id="JAIQCJ010001271">
    <property type="protein sequence ID" value="KAJ8791451.1"/>
    <property type="molecule type" value="Genomic_DNA"/>
</dbReference>
<keyword evidence="6 20" id="KW-0812">Transmembrane</keyword>
<keyword evidence="13" id="KW-0539">Nucleus</keyword>
<dbReference type="Pfam" id="PF13532">
    <property type="entry name" value="2OG-FeII_Oxy_2"/>
    <property type="match status" value="1"/>
</dbReference>
<keyword evidence="8" id="KW-0223">Dioxygenase</keyword>
<dbReference type="SUPFAM" id="SSF46966">
    <property type="entry name" value="Spectrin repeat"/>
    <property type="match status" value="1"/>
</dbReference>
<evidence type="ECO:0000259" key="24">
    <source>
        <dbReference type="PROSITE" id="PS51471"/>
    </source>
</evidence>
<evidence type="ECO:0000256" key="21">
    <source>
        <dbReference type="SAM" id="MobiDB-lite"/>
    </source>
</evidence>